<organism evidence="2">
    <name type="scientific">uncultured Sphingosinicella sp</name>
    <dbReference type="NCBI Taxonomy" id="478748"/>
    <lineage>
        <taxon>Bacteria</taxon>
        <taxon>Pseudomonadati</taxon>
        <taxon>Pseudomonadota</taxon>
        <taxon>Alphaproteobacteria</taxon>
        <taxon>Sphingomonadales</taxon>
        <taxon>Sphingosinicellaceae</taxon>
        <taxon>Sphingosinicella</taxon>
        <taxon>environmental samples</taxon>
    </lineage>
</organism>
<evidence type="ECO:0000313" key="2">
    <source>
        <dbReference type="EMBL" id="CAA9519248.1"/>
    </source>
</evidence>
<accession>A0A6J4TCR8</accession>
<feature type="region of interest" description="Disordered" evidence="1">
    <location>
        <begin position="46"/>
        <end position="74"/>
    </location>
</feature>
<proteinExistence type="predicted"/>
<dbReference type="AlphaFoldDB" id="A0A6J4TCR8"/>
<feature type="non-terminal residue" evidence="2">
    <location>
        <position position="74"/>
    </location>
</feature>
<feature type="non-terminal residue" evidence="2">
    <location>
        <position position="1"/>
    </location>
</feature>
<feature type="region of interest" description="Disordered" evidence="1">
    <location>
        <begin position="1"/>
        <end position="25"/>
    </location>
</feature>
<evidence type="ECO:0000256" key="1">
    <source>
        <dbReference type="SAM" id="MobiDB-lite"/>
    </source>
</evidence>
<name>A0A6J4TCR8_9SPHN</name>
<sequence length="74" mass="8500">EQAAFGLRWPRQRPAGPRLPGSLLNPRRRRLPRLCERPRRLALQRPAHGRRCRDEICRRPPPPPAGAGAGRRQL</sequence>
<protein>
    <submittedName>
        <fullName evidence="2">Uncharacterized protein</fullName>
    </submittedName>
</protein>
<reference evidence="2" key="1">
    <citation type="submission" date="2020-02" db="EMBL/GenBank/DDBJ databases">
        <authorList>
            <person name="Meier V. D."/>
        </authorList>
    </citation>
    <scope>NUCLEOTIDE SEQUENCE</scope>
    <source>
        <strain evidence="2">AVDCRST_MAG23</strain>
    </source>
</reference>
<gene>
    <name evidence="2" type="ORF">AVDCRST_MAG23-91</name>
</gene>
<dbReference type="EMBL" id="CADCWD010000007">
    <property type="protein sequence ID" value="CAA9519248.1"/>
    <property type="molecule type" value="Genomic_DNA"/>
</dbReference>